<dbReference type="Proteomes" id="UP000290289">
    <property type="component" value="Chromosome 17"/>
</dbReference>
<sequence>MEEKQLDLNQPLLSVRRFSPTAVTLEANDKRKTDKSIPKLPPLPFYKSELKSGPVRHPGSVPFVWEKVPGKPKDERNSQTRGIEQPPTTPRLPPGRVLNAKKQALDKCSKRTTTAQSPTGNVLSNFNNVSTFDTKEVTKCDSLKEGMDDKDIADSEDGDETYLDALDTLSRSESFYYNCSISGLSGLDGPDAKPSGTFSTDPQTRDFMMGRFLPAAKAMVSDTPQYATRKQPLAREQAISQEQPRGMKKVASGVKQHPLNQYRPNDLPHNFQVIAGDKSENEGMRVQPRLPVSSVSRLRAKSSYASAYREAKNEHSGGDACEQRLTNGHQEAGMPEDRNDLQCESNQIKISECQKLDGSPVYRHQQGSNISPYRKECFHHEEKGFLGLPEKAKNSRDTSSSGKYRKGHNNFRELLATENVAQWEMGPGSPVFEKNLYIDFVHTVKSPKSKSHSSDTKGHIIQYRGNDIEIPEKRNEVKETPSAEFSFQDIECLGDGNERAIVPFQSLEFPDSSFLSWSGRSKKDDQTDMRNGFLSGQDSSKFSSSKVAEQERCNLKSQHLEKSVHWENFNGLTQDCITSTRAKLDDEKKSDLKSQQSRKSGTEESSHSHVQKSITLTSSKVANGGKIDLESQQLVKFGNQESSQGHNSRRPLGPPLPKSPSESWLKRTLPSISSRSSSSQCSSGSQIYAISQPSKTSSLGTKWETIVKTSNKHHGHLRFSEGMVMVLGQSAAHEWAAHKAPTAGTTVPRIVHFLRESKDYTVFVRDSTGVSDSILILFGGALNDGVQPLVLGSKSWFMSKERGAYDLVACLLVDPSLDIDKYLMLAVQELVSGDQCEGRFVFGRDSRKPKESGDNSRFTKDGTNQWSLLQTPLMRAGHCSKIQNKVP</sequence>
<protein>
    <submittedName>
        <fullName evidence="2">Uncharacterized protein</fullName>
    </submittedName>
</protein>
<dbReference type="EMBL" id="RDQH01000343">
    <property type="protein sequence ID" value="RXH68506.1"/>
    <property type="molecule type" value="Genomic_DNA"/>
</dbReference>
<comment type="caution">
    <text evidence="2">The sequence shown here is derived from an EMBL/GenBank/DDBJ whole genome shotgun (WGS) entry which is preliminary data.</text>
</comment>
<dbReference type="PANTHER" id="PTHR33671">
    <property type="entry name" value="N-METHYLTRANSFERASE, PUTATIVE (DUF688)-RELATED"/>
    <property type="match status" value="1"/>
</dbReference>
<dbReference type="PANTHER" id="PTHR33671:SF2">
    <property type="entry name" value="N-METHYLTRANSFERASE, PUTATIVE (DUF688)-RELATED"/>
    <property type="match status" value="1"/>
</dbReference>
<name>A0A498HAN2_MALDO</name>
<feature type="region of interest" description="Disordered" evidence="1">
    <location>
        <begin position="639"/>
        <end position="686"/>
    </location>
</feature>
<proteinExistence type="predicted"/>
<dbReference type="Pfam" id="PF05097">
    <property type="entry name" value="DUF688"/>
    <property type="match status" value="2"/>
</dbReference>
<organism evidence="2 3">
    <name type="scientific">Malus domestica</name>
    <name type="common">Apple</name>
    <name type="synonym">Pyrus malus</name>
    <dbReference type="NCBI Taxonomy" id="3750"/>
    <lineage>
        <taxon>Eukaryota</taxon>
        <taxon>Viridiplantae</taxon>
        <taxon>Streptophyta</taxon>
        <taxon>Embryophyta</taxon>
        <taxon>Tracheophyta</taxon>
        <taxon>Spermatophyta</taxon>
        <taxon>Magnoliopsida</taxon>
        <taxon>eudicotyledons</taxon>
        <taxon>Gunneridae</taxon>
        <taxon>Pentapetalae</taxon>
        <taxon>rosids</taxon>
        <taxon>fabids</taxon>
        <taxon>Rosales</taxon>
        <taxon>Rosaceae</taxon>
        <taxon>Amygdaloideae</taxon>
        <taxon>Maleae</taxon>
        <taxon>Malus</taxon>
    </lineage>
</organism>
<dbReference type="InterPro" id="IPR007789">
    <property type="entry name" value="DUF688"/>
</dbReference>
<feature type="compositionally biased region" description="Low complexity" evidence="1">
    <location>
        <begin position="671"/>
        <end position="685"/>
    </location>
</feature>
<evidence type="ECO:0000313" key="2">
    <source>
        <dbReference type="EMBL" id="RXH68506.1"/>
    </source>
</evidence>
<keyword evidence="3" id="KW-1185">Reference proteome</keyword>
<feature type="compositionally biased region" description="Basic and acidic residues" evidence="1">
    <location>
        <begin position="68"/>
        <end position="78"/>
    </location>
</feature>
<accession>A0A498HAN2</accession>
<reference evidence="2 3" key="1">
    <citation type="submission" date="2018-10" db="EMBL/GenBank/DDBJ databases">
        <title>A high-quality apple genome assembly.</title>
        <authorList>
            <person name="Hu J."/>
        </authorList>
    </citation>
    <scope>NUCLEOTIDE SEQUENCE [LARGE SCALE GENOMIC DNA]</scope>
    <source>
        <strain evidence="3">cv. HFTH1</strain>
        <tissue evidence="2">Young leaf</tissue>
    </source>
</reference>
<feature type="compositionally biased region" description="Basic and acidic residues" evidence="1">
    <location>
        <begin position="583"/>
        <end position="592"/>
    </location>
</feature>
<dbReference type="AlphaFoldDB" id="A0A498HAN2"/>
<feature type="region of interest" description="Disordered" evidence="1">
    <location>
        <begin position="583"/>
        <end position="619"/>
    </location>
</feature>
<evidence type="ECO:0000313" key="3">
    <source>
        <dbReference type="Proteomes" id="UP000290289"/>
    </source>
</evidence>
<feature type="region of interest" description="Disordered" evidence="1">
    <location>
        <begin position="48"/>
        <end position="97"/>
    </location>
</feature>
<feature type="region of interest" description="Disordered" evidence="1">
    <location>
        <begin position="186"/>
        <end position="205"/>
    </location>
</feature>
<evidence type="ECO:0000256" key="1">
    <source>
        <dbReference type="SAM" id="MobiDB-lite"/>
    </source>
</evidence>
<gene>
    <name evidence="2" type="ORF">DVH24_030839</name>
</gene>
<feature type="region of interest" description="Disordered" evidence="1">
    <location>
        <begin position="518"/>
        <end position="545"/>
    </location>
</feature>